<dbReference type="KEGG" id="aiq:Azoinq_00005"/>
<proteinExistence type="inferred from homology"/>
<dbReference type="PANTHER" id="PTHR42786:SF2">
    <property type="entry name" value="TRNA (CYTIDINE_URIDINE-2'-O-)-METHYLTRANSFERASE TRMJ"/>
    <property type="match status" value="1"/>
</dbReference>
<evidence type="ECO:0000256" key="5">
    <source>
        <dbReference type="RuleBase" id="RU362024"/>
    </source>
</evidence>
<keyword evidence="2 5" id="KW-0489">Methyltransferase</keyword>
<comment type="similarity">
    <text evidence="1">Belongs to the class IV-like SAM-binding methyltransferase superfamily. RNA methyltransferase TrmH family.</text>
</comment>
<comment type="function">
    <text evidence="5">Catalyzes the formation of 2'O-methylated cytidine (Cm32) or 2'O-methylated uridine (Um32) at position 32 in tRNA.</text>
</comment>
<feature type="domain" description="tRNA/rRNA methyltransferase SpoU type" evidence="6">
    <location>
        <begin position="10"/>
        <end position="159"/>
    </location>
</feature>
<comment type="subcellular location">
    <subcellularLocation>
        <location evidence="5">Cytoplasm</location>
    </subcellularLocation>
</comment>
<dbReference type="AlphaFoldDB" id="A0A975SMF8"/>
<dbReference type="GO" id="GO:0003723">
    <property type="term" value="F:RNA binding"/>
    <property type="evidence" value="ECO:0007669"/>
    <property type="project" value="InterPro"/>
</dbReference>
<dbReference type="FunFam" id="3.40.1280.10:FF:000006">
    <property type="entry name" value="Uncharacterized tRNA/rRNA methyltransferase HI_0380"/>
    <property type="match status" value="1"/>
</dbReference>
<comment type="catalytic activity">
    <reaction evidence="5">
        <text>uridine(32) in tRNA + S-adenosyl-L-methionine = 2'-O-methyluridine(32) in tRNA + S-adenosyl-L-homocysteine + H(+)</text>
        <dbReference type="Rhea" id="RHEA:42936"/>
        <dbReference type="Rhea" id="RHEA-COMP:10107"/>
        <dbReference type="Rhea" id="RHEA-COMP:10290"/>
        <dbReference type="ChEBI" id="CHEBI:15378"/>
        <dbReference type="ChEBI" id="CHEBI:57856"/>
        <dbReference type="ChEBI" id="CHEBI:59789"/>
        <dbReference type="ChEBI" id="CHEBI:65315"/>
        <dbReference type="ChEBI" id="CHEBI:74478"/>
        <dbReference type="EC" id="2.1.1.200"/>
    </reaction>
</comment>
<dbReference type="GO" id="GO:0160206">
    <property type="term" value="F:tRNA (cytidine(32)/uridine(32)-2'-O)-methyltransferase activity"/>
    <property type="evidence" value="ECO:0007669"/>
    <property type="project" value="UniProtKB-EC"/>
</dbReference>
<dbReference type="EMBL" id="CP064782">
    <property type="protein sequence ID" value="QWT49048.1"/>
    <property type="molecule type" value="Genomic_DNA"/>
</dbReference>
<protein>
    <recommendedName>
        <fullName evidence="5">tRNA (cytidine/uridine-2'-O-)-methyltransferase TrmJ</fullName>
        <ecNumber evidence="5">2.1.1.200</ecNumber>
    </recommendedName>
    <alternativeName>
        <fullName evidence="5">tRNA (cytidine(32)/uridine(32)-2'-O)-methyltransferase</fullName>
    </alternativeName>
    <alternativeName>
        <fullName evidence="5">tRNA Cm32/Um32 methyltransferase</fullName>
    </alternativeName>
</protein>
<dbReference type="PANTHER" id="PTHR42786">
    <property type="entry name" value="TRNA/RRNA METHYLTRANSFERASE"/>
    <property type="match status" value="1"/>
</dbReference>
<dbReference type="NCBIfam" id="TIGR00050">
    <property type="entry name" value="rRNA_methyl_1"/>
    <property type="match status" value="1"/>
</dbReference>
<evidence type="ECO:0000256" key="3">
    <source>
        <dbReference type="ARBA" id="ARBA00022679"/>
    </source>
</evidence>
<keyword evidence="5" id="KW-0963">Cytoplasm</keyword>
<keyword evidence="3" id="KW-0808">Transferase</keyword>
<reference evidence="7" key="1">
    <citation type="submission" date="2020-11" db="EMBL/GenBank/DDBJ databases">
        <title>Azospira inquinata sp. nov.</title>
        <authorList>
            <person name="Moe W.M."/>
            <person name="Mikes M.C."/>
        </authorList>
    </citation>
    <scope>NUCLEOTIDE SEQUENCE</scope>
    <source>
        <strain evidence="7">Azo-3</strain>
    </source>
</reference>
<dbReference type="GO" id="GO:0002128">
    <property type="term" value="P:tRNA nucleoside ribose methylation"/>
    <property type="evidence" value="ECO:0007669"/>
    <property type="project" value="TreeGrafter"/>
</dbReference>
<name>A0A975SMF8_9RHOO</name>
<evidence type="ECO:0000313" key="7">
    <source>
        <dbReference type="EMBL" id="QWT49048.1"/>
    </source>
</evidence>
<evidence type="ECO:0000313" key="8">
    <source>
        <dbReference type="Proteomes" id="UP000683428"/>
    </source>
</evidence>
<dbReference type="PIRSF" id="PIRSF004808">
    <property type="entry name" value="LasT"/>
    <property type="match status" value="1"/>
</dbReference>
<comment type="subunit">
    <text evidence="5">Homodimer.</text>
</comment>
<comment type="catalytic activity">
    <reaction evidence="5">
        <text>cytidine(32) in tRNA + S-adenosyl-L-methionine = 2'-O-methylcytidine(32) in tRNA + S-adenosyl-L-homocysteine + H(+)</text>
        <dbReference type="Rhea" id="RHEA:42932"/>
        <dbReference type="Rhea" id="RHEA-COMP:10288"/>
        <dbReference type="Rhea" id="RHEA-COMP:10289"/>
        <dbReference type="ChEBI" id="CHEBI:15378"/>
        <dbReference type="ChEBI" id="CHEBI:57856"/>
        <dbReference type="ChEBI" id="CHEBI:59789"/>
        <dbReference type="ChEBI" id="CHEBI:74495"/>
        <dbReference type="ChEBI" id="CHEBI:82748"/>
        <dbReference type="EC" id="2.1.1.200"/>
    </reaction>
</comment>
<dbReference type="EC" id="2.1.1.200" evidence="5"/>
<accession>A0A975SMF8</accession>
<evidence type="ECO:0000256" key="2">
    <source>
        <dbReference type="ARBA" id="ARBA00022603"/>
    </source>
</evidence>
<keyword evidence="8" id="KW-1185">Reference proteome</keyword>
<dbReference type="Pfam" id="PF00588">
    <property type="entry name" value="SpoU_methylase"/>
    <property type="match status" value="1"/>
</dbReference>
<dbReference type="InterPro" id="IPR004384">
    <property type="entry name" value="RNA_MeTrfase_TrmJ/LasT"/>
</dbReference>
<sequence length="247" mass="26643">MTPAAALERIRIVLCQTSHPGNIGAAARAMKTMGLTRLYLVNPKHFPDPEAEARASGAGDVLAQAHVCATLNEALTGTVFASALSARRRDLGPDPEPARQGVQDVLAHVGEGDVALVFGGETSGLTNEEVSRCNRLVTIPVNPDYGSLNLGSAVQVMCYELRMAAFNAMPPLVSQATPFSSPPASHEDIEGFFTHLERIMVTTDFLDPTNPRRLVPKLRRLFGRVELERDEVNILRGILGAVESHLK</sequence>
<gene>
    <name evidence="5" type="primary">trmJ</name>
    <name evidence="7" type="ORF">Azoinq_00005</name>
</gene>
<dbReference type="Proteomes" id="UP000683428">
    <property type="component" value="Chromosome"/>
</dbReference>
<evidence type="ECO:0000259" key="6">
    <source>
        <dbReference type="Pfam" id="PF00588"/>
    </source>
</evidence>
<dbReference type="InterPro" id="IPR001537">
    <property type="entry name" value="SpoU_MeTrfase"/>
</dbReference>
<dbReference type="CDD" id="cd18093">
    <property type="entry name" value="SpoU-like_TrmJ"/>
    <property type="match status" value="1"/>
</dbReference>
<keyword evidence="5" id="KW-0819">tRNA processing</keyword>
<organism evidence="7 8">
    <name type="scientific">Azospira inquinata</name>
    <dbReference type="NCBI Taxonomy" id="2785627"/>
    <lineage>
        <taxon>Bacteria</taxon>
        <taxon>Pseudomonadati</taxon>
        <taxon>Pseudomonadota</taxon>
        <taxon>Betaproteobacteria</taxon>
        <taxon>Rhodocyclales</taxon>
        <taxon>Rhodocyclaceae</taxon>
        <taxon>Azospira</taxon>
    </lineage>
</organism>
<evidence type="ECO:0000256" key="1">
    <source>
        <dbReference type="ARBA" id="ARBA00007228"/>
    </source>
</evidence>
<evidence type="ECO:0000256" key="4">
    <source>
        <dbReference type="ARBA" id="ARBA00022691"/>
    </source>
</evidence>
<dbReference type="RefSeq" id="WP_216128105.1">
    <property type="nucleotide sequence ID" value="NZ_CP064782.1"/>
</dbReference>
<keyword evidence="4 5" id="KW-0949">S-adenosyl-L-methionine</keyword>
<dbReference type="GO" id="GO:0005829">
    <property type="term" value="C:cytosol"/>
    <property type="evidence" value="ECO:0007669"/>
    <property type="project" value="TreeGrafter"/>
</dbReference>